<dbReference type="Proteomes" id="UP000032749">
    <property type="component" value="Chromosome"/>
</dbReference>
<dbReference type="EMBL" id="FO203512">
    <property type="protein sequence ID" value="CCK74600.1"/>
    <property type="molecule type" value="Genomic_DNA"/>
</dbReference>
<feature type="signal peptide" evidence="1">
    <location>
        <begin position="1"/>
        <end position="43"/>
    </location>
</feature>
<dbReference type="AlphaFoldDB" id="R4YK79"/>
<keyword evidence="3" id="KW-1185">Reference proteome</keyword>
<evidence type="ECO:0000313" key="3">
    <source>
        <dbReference type="Proteomes" id="UP000032749"/>
    </source>
</evidence>
<organism evidence="2 3">
    <name type="scientific">Oleispira antarctica RB-8</name>
    <dbReference type="NCBI Taxonomy" id="698738"/>
    <lineage>
        <taxon>Bacteria</taxon>
        <taxon>Pseudomonadati</taxon>
        <taxon>Pseudomonadota</taxon>
        <taxon>Gammaproteobacteria</taxon>
        <taxon>Oceanospirillales</taxon>
        <taxon>Oceanospirillaceae</taxon>
        <taxon>Oleispira</taxon>
    </lineage>
</organism>
<protein>
    <recommendedName>
        <fullName evidence="4">Lipoprotein</fullName>
    </recommendedName>
</protein>
<reference evidence="2 3" key="1">
    <citation type="journal article" date="2013" name="Nat. Commun.">
        <title>Genome sequence and functional genomic analysis of the oil-degrading bacterium Oleispira antarctica.</title>
        <authorList>
            <person name="Kube M."/>
            <person name="Chernikova T.N."/>
            <person name="Al-Ramahi Y."/>
            <person name="Beloqui A."/>
            <person name="Lopez-Cortez N."/>
            <person name="Guazzaroni M.E."/>
            <person name="Heipieper H.J."/>
            <person name="Klages S."/>
            <person name="Kotsyurbenko O.R."/>
            <person name="Langer I."/>
            <person name="Nechitaylo T.Y."/>
            <person name="Lunsdorf H."/>
            <person name="Fernandez M."/>
            <person name="Juarez S."/>
            <person name="Ciordia S."/>
            <person name="Singer A."/>
            <person name="Kagan O."/>
            <person name="Egorova O."/>
            <person name="Petit P.A."/>
            <person name="Stogios P."/>
            <person name="Kim Y."/>
            <person name="Tchigvintsev A."/>
            <person name="Flick R."/>
            <person name="Denaro R."/>
            <person name="Genovese M."/>
            <person name="Albar J.P."/>
            <person name="Reva O.N."/>
            <person name="Martinez-Gomariz M."/>
            <person name="Tran H."/>
            <person name="Ferrer M."/>
            <person name="Savchenko A."/>
            <person name="Yakunin A.F."/>
            <person name="Yakimov M.M."/>
            <person name="Golyshina O.V."/>
            <person name="Reinhardt R."/>
            <person name="Golyshin P.N."/>
        </authorList>
    </citation>
    <scope>NUCLEOTIDE SEQUENCE [LARGE SCALE GENOMIC DNA]</scope>
</reference>
<sequence length="343" mass="37875">MTISISAPRIMISLKPRARTRGYLAASSTILALSLFTASSAFAASCCGGGNASSLVLPKFGKKMLDVSFDIEDYKGSWNNDGDYVKDPKGADLNQYRLNLGYAQRLANNWQASIILPYVWNDNQYPGVSSQDNGFGDANVSFWYEAFDRVTCVYQVNSIADLKPSIYLGGTLTVPTGNSEYGDSVSDSFEITGRGFYRVDANMIIEKTVYPFTVMLQGSYGKYLARSVNQESGKPVDPYTKRLGDRKFISFSTGYTVFLEDLDTVTFTAAISDLREDAGRIGNLSNSSSEMKKQSSALTTSYASADLRYVYKLTWSHAFMDDDRGKNFSATDIYTLGFSYAFN</sequence>
<name>R4YK79_OLEAN</name>
<dbReference type="KEGG" id="oai:OLEAN_C04240"/>
<evidence type="ECO:0000313" key="2">
    <source>
        <dbReference type="EMBL" id="CCK74600.1"/>
    </source>
</evidence>
<dbReference type="STRING" id="698738.OLEAN_C04240"/>
<keyword evidence="1" id="KW-0732">Signal</keyword>
<dbReference type="HOGENOM" id="CLU_865129_0_0_6"/>
<evidence type="ECO:0000256" key="1">
    <source>
        <dbReference type="SAM" id="SignalP"/>
    </source>
</evidence>
<feature type="chain" id="PRO_5004383706" description="Lipoprotein" evidence="1">
    <location>
        <begin position="44"/>
        <end position="343"/>
    </location>
</feature>
<evidence type="ECO:0008006" key="4">
    <source>
        <dbReference type="Google" id="ProtNLM"/>
    </source>
</evidence>
<gene>
    <name evidence="2" type="ORF">OLEAN_C04240</name>
</gene>
<proteinExistence type="predicted"/>
<accession>R4YK79</accession>